<dbReference type="Gene3D" id="3.30.559.10">
    <property type="entry name" value="Chloramphenicol acetyltransferase-like domain"/>
    <property type="match status" value="2"/>
</dbReference>
<protein>
    <submittedName>
        <fullName evidence="3">Uncharacterized protein</fullName>
    </submittedName>
</protein>
<dbReference type="AlphaFoldDB" id="A0A835A3N0"/>
<comment type="caution">
    <text evidence="3">The sequence shown here is derived from an EMBL/GenBank/DDBJ whole genome shotgun (WGS) entry which is preliminary data.</text>
</comment>
<dbReference type="Pfam" id="PF02458">
    <property type="entry name" value="Transferase"/>
    <property type="match status" value="1"/>
</dbReference>
<comment type="similarity">
    <text evidence="1">Belongs to the plant acyltransferase family.</text>
</comment>
<dbReference type="InterPro" id="IPR023213">
    <property type="entry name" value="CAT-like_dom_sf"/>
</dbReference>
<evidence type="ECO:0000313" key="4">
    <source>
        <dbReference type="Proteomes" id="UP000636709"/>
    </source>
</evidence>
<reference evidence="3" key="1">
    <citation type="submission" date="2020-07" db="EMBL/GenBank/DDBJ databases">
        <title>Genome sequence and genetic diversity analysis of an under-domesticated orphan crop, white fonio (Digitaria exilis).</title>
        <authorList>
            <person name="Bennetzen J.L."/>
            <person name="Chen S."/>
            <person name="Ma X."/>
            <person name="Wang X."/>
            <person name="Yssel A.E.J."/>
            <person name="Chaluvadi S.R."/>
            <person name="Johnson M."/>
            <person name="Gangashetty P."/>
            <person name="Hamidou F."/>
            <person name="Sanogo M.D."/>
            <person name="Zwaenepoel A."/>
            <person name="Wallace J."/>
            <person name="Van De Peer Y."/>
            <person name="Van Deynze A."/>
        </authorList>
    </citation>
    <scope>NUCLEOTIDE SEQUENCE</scope>
    <source>
        <tissue evidence="3">Leaves</tissue>
    </source>
</reference>
<proteinExistence type="inferred from homology"/>
<keyword evidence="2" id="KW-0808">Transferase</keyword>
<gene>
    <name evidence="3" type="ORF">HU200_061826</name>
</gene>
<dbReference type="PANTHER" id="PTHR31147:SF66">
    <property type="entry name" value="OS05G0315700 PROTEIN"/>
    <property type="match status" value="1"/>
</dbReference>
<keyword evidence="4" id="KW-1185">Reference proteome</keyword>
<dbReference type="OrthoDB" id="1483986at2759"/>
<dbReference type="SUPFAM" id="SSF52777">
    <property type="entry name" value="CoA-dependent acyltransferases"/>
    <property type="match status" value="1"/>
</dbReference>
<dbReference type="EMBL" id="JACEFO010002617">
    <property type="protein sequence ID" value="KAF8653715.1"/>
    <property type="molecule type" value="Genomic_DNA"/>
</dbReference>
<organism evidence="3 4">
    <name type="scientific">Digitaria exilis</name>
    <dbReference type="NCBI Taxonomy" id="1010633"/>
    <lineage>
        <taxon>Eukaryota</taxon>
        <taxon>Viridiplantae</taxon>
        <taxon>Streptophyta</taxon>
        <taxon>Embryophyta</taxon>
        <taxon>Tracheophyta</taxon>
        <taxon>Spermatophyta</taxon>
        <taxon>Magnoliopsida</taxon>
        <taxon>Liliopsida</taxon>
        <taxon>Poales</taxon>
        <taxon>Poaceae</taxon>
        <taxon>PACMAD clade</taxon>
        <taxon>Panicoideae</taxon>
        <taxon>Panicodae</taxon>
        <taxon>Paniceae</taxon>
        <taxon>Anthephorinae</taxon>
        <taxon>Digitaria</taxon>
    </lineage>
</organism>
<dbReference type="InterPro" id="IPR050898">
    <property type="entry name" value="Plant_acyltransferase"/>
</dbReference>
<evidence type="ECO:0000256" key="1">
    <source>
        <dbReference type="ARBA" id="ARBA00009861"/>
    </source>
</evidence>
<name>A0A835A3N0_9POAL</name>
<evidence type="ECO:0000313" key="3">
    <source>
        <dbReference type="EMBL" id="KAF8653715.1"/>
    </source>
</evidence>
<accession>A0A835A3N0</accession>
<dbReference type="GO" id="GO:0016747">
    <property type="term" value="F:acyltransferase activity, transferring groups other than amino-acyl groups"/>
    <property type="evidence" value="ECO:0007669"/>
    <property type="project" value="UniProtKB-ARBA"/>
</dbReference>
<evidence type="ECO:0000256" key="2">
    <source>
        <dbReference type="ARBA" id="ARBA00022679"/>
    </source>
</evidence>
<dbReference type="PANTHER" id="PTHR31147">
    <property type="entry name" value="ACYL TRANSFERASE 4"/>
    <property type="match status" value="1"/>
</dbReference>
<dbReference type="Proteomes" id="UP000636709">
    <property type="component" value="Unassembled WGS sequence"/>
</dbReference>
<sequence>MAVLTPAAAALKLTTRRQPAVLVAPVAPTPRETKLVSDIDDQGALRFHMPAIQLYRRREASSSMARDRRDDPVPVIRDAVAMALVHYYPLAGRIRELDGGKLAVDCTGEGVLFVEADADVRVDHFGDHIRPPLPCHEELLFDVPGSSAMLNSPLLLMQVTRLPCGGFVVAVRVHHAMADAQGILQFLQAVAELARGATAAPTVKPVWDRHLLMSRNPPRPSFLHHGCVQIERTQPMSTTSCRRPDAMVVQRFFFFGPREFAAIRAHLPPHLLQKQPTTFEAFTGFIWKHRTMALSPHNAGEEEMRLIFVSSGRHVSGNDGLRIPNGYYGNSSAFTVAIATAGELCGNPASYAG</sequence>